<dbReference type="Pfam" id="PF25164">
    <property type="entry name" value="CoiA_N"/>
    <property type="match status" value="1"/>
</dbReference>
<evidence type="ECO:0000256" key="1">
    <source>
        <dbReference type="SAM" id="MobiDB-lite"/>
    </source>
</evidence>
<feature type="domain" description="Competence protein CoiA-like N-terminal" evidence="2">
    <location>
        <begin position="41"/>
        <end position="71"/>
    </location>
</feature>
<dbReference type="RefSeq" id="WP_129640730.1">
    <property type="nucleotide sequence ID" value="NZ_BLJN01000001.1"/>
</dbReference>
<dbReference type="AlphaFoldDB" id="A0A829Y7L5"/>
<proteinExistence type="predicted"/>
<protein>
    <recommendedName>
        <fullName evidence="2">Competence protein CoiA-like N-terminal domain-containing protein</fullName>
    </recommendedName>
</protein>
<reference evidence="4" key="1">
    <citation type="submission" date="2020-01" db="EMBL/GenBank/DDBJ databases">
        <title>'Steroidobacter agaridevorans' sp. nov., agar-degrading bacteria isolated from rhizosphere soils.</title>
        <authorList>
            <person name="Ikenaga M."/>
            <person name="Kataoka M."/>
            <person name="Murouchi A."/>
            <person name="Katsuragi S."/>
            <person name="Sakai M."/>
        </authorList>
    </citation>
    <scope>NUCLEOTIDE SEQUENCE [LARGE SCALE GENOMIC DNA]</scope>
    <source>
        <strain evidence="4">YU21-B</strain>
    </source>
</reference>
<gene>
    <name evidence="3" type="ORF">GCM10011487_12370</name>
</gene>
<feature type="compositionally biased region" description="Basic and acidic residues" evidence="1">
    <location>
        <begin position="234"/>
        <end position="253"/>
    </location>
</feature>
<dbReference type="Proteomes" id="UP000445000">
    <property type="component" value="Unassembled WGS sequence"/>
</dbReference>
<dbReference type="EMBL" id="BLJN01000001">
    <property type="protein sequence ID" value="GFE79237.1"/>
    <property type="molecule type" value="Genomic_DNA"/>
</dbReference>
<accession>A0A829Y7L5</accession>
<organism evidence="3 4">
    <name type="scientific">Steroidobacter agaridevorans</name>
    <dbReference type="NCBI Taxonomy" id="2695856"/>
    <lineage>
        <taxon>Bacteria</taxon>
        <taxon>Pseudomonadati</taxon>
        <taxon>Pseudomonadota</taxon>
        <taxon>Gammaproteobacteria</taxon>
        <taxon>Steroidobacterales</taxon>
        <taxon>Steroidobacteraceae</taxon>
        <taxon>Steroidobacter</taxon>
    </lineage>
</organism>
<dbReference type="InterPro" id="IPR057253">
    <property type="entry name" value="CoiA-like_N"/>
</dbReference>
<evidence type="ECO:0000259" key="2">
    <source>
        <dbReference type="Pfam" id="PF25164"/>
    </source>
</evidence>
<keyword evidence="4" id="KW-1185">Reference proteome</keyword>
<feature type="region of interest" description="Disordered" evidence="1">
    <location>
        <begin position="234"/>
        <end position="259"/>
    </location>
</feature>
<name>A0A829Y7L5_9GAMM</name>
<evidence type="ECO:0000313" key="4">
    <source>
        <dbReference type="Proteomes" id="UP000445000"/>
    </source>
</evidence>
<comment type="caution">
    <text evidence="3">The sequence shown here is derived from an EMBL/GenBank/DDBJ whole genome shotgun (WGS) entry which is preliminary data.</text>
</comment>
<sequence length="298" mass="34002">MTRTLTPRDLPHDDRYIGYCLNESDELVHIDSVPRGKACGCRCVSCAEPLIARKGDIRVHHFAHAQQNQCTGALETLLHLLAKEILRTASVLALPDYTWRREQSLGDRLIHLEQAIVAGGRARLSQVLIEPRTFEGIIPDVVFATQARDGSARTILLEVTVSHPVDAEKLKRLRALNLPALELTLKPAHARLTRAELEKRILQGSAGKRWLFHPRELDCERRFDERYRQARDRLEQEQAERAKAEKDRGERMRRASSFDGTRESANLIAEFFARHGRFPTMSETSAMFQEALAKRKLK</sequence>
<evidence type="ECO:0000313" key="3">
    <source>
        <dbReference type="EMBL" id="GFE79237.1"/>
    </source>
</evidence>